<reference evidence="1" key="1">
    <citation type="journal article" date="2020" name="Nature">
        <title>Giant virus diversity and host interactions through global metagenomics.</title>
        <authorList>
            <person name="Schulz F."/>
            <person name="Roux S."/>
            <person name="Paez-Espino D."/>
            <person name="Jungbluth S."/>
            <person name="Walsh D.A."/>
            <person name="Denef V.J."/>
            <person name="McMahon K.D."/>
            <person name="Konstantinidis K.T."/>
            <person name="Eloe-Fadrosh E.A."/>
            <person name="Kyrpides N.C."/>
            <person name="Woyke T."/>
        </authorList>
    </citation>
    <scope>NUCLEOTIDE SEQUENCE</scope>
    <source>
        <strain evidence="1">GVMAG-M-3300023174-92</strain>
    </source>
</reference>
<sequence>MSKTDVLFSPEIWNIIKGFAGIKPDFPVEILTLFHAKIKMDELKLCIIRAIHRFLRTLDAGKYTYNFNQAYNKIFDAIDGRCSTTREHRKVIMKTFWRYTHPDVFYYLAADVMKNRRKEKRRISRTDENKTTRYRMNRRLHLEDRIAAETFLQHFQLQYK</sequence>
<name>A0A6C0DYE0_9ZZZZ</name>
<accession>A0A6C0DYE0</accession>
<dbReference type="EMBL" id="MN739693">
    <property type="protein sequence ID" value="QHT21482.1"/>
    <property type="molecule type" value="Genomic_DNA"/>
</dbReference>
<organism evidence="1">
    <name type="scientific">viral metagenome</name>
    <dbReference type="NCBI Taxonomy" id="1070528"/>
    <lineage>
        <taxon>unclassified sequences</taxon>
        <taxon>metagenomes</taxon>
        <taxon>organismal metagenomes</taxon>
    </lineage>
</organism>
<evidence type="ECO:0000313" key="1">
    <source>
        <dbReference type="EMBL" id="QHT21482.1"/>
    </source>
</evidence>
<dbReference type="AlphaFoldDB" id="A0A6C0DYE0"/>
<protein>
    <submittedName>
        <fullName evidence="1">Uncharacterized protein</fullName>
    </submittedName>
</protein>
<proteinExistence type="predicted"/>